<evidence type="ECO:0000313" key="8">
    <source>
        <dbReference type="EMBL" id="MEW9264971.1"/>
    </source>
</evidence>
<evidence type="ECO:0000256" key="2">
    <source>
        <dbReference type="ARBA" id="ARBA00022741"/>
    </source>
</evidence>
<keyword evidence="9" id="KW-1185">Reference proteome</keyword>
<dbReference type="Pfam" id="PF13086">
    <property type="entry name" value="AAA_11"/>
    <property type="match status" value="1"/>
</dbReference>
<feature type="domain" description="DNA2/NAM7 helicase helicase" evidence="6">
    <location>
        <begin position="712"/>
        <end position="779"/>
    </location>
</feature>
<comment type="caution">
    <text evidence="8">The sequence shown here is derived from an EMBL/GenBank/DDBJ whole genome shotgun (WGS) entry which is preliminary data.</text>
</comment>
<accession>A0ABV3P5S0</accession>
<proteinExistence type="inferred from homology"/>
<evidence type="ECO:0000259" key="7">
    <source>
        <dbReference type="Pfam" id="PF13087"/>
    </source>
</evidence>
<keyword evidence="3" id="KW-0378">Hydrolase</keyword>
<keyword evidence="2" id="KW-0547">Nucleotide-binding</keyword>
<dbReference type="SUPFAM" id="SSF52540">
    <property type="entry name" value="P-loop containing nucleoside triphosphate hydrolases"/>
    <property type="match status" value="2"/>
</dbReference>
<dbReference type="Pfam" id="PF13087">
    <property type="entry name" value="AAA_12"/>
    <property type="match status" value="1"/>
</dbReference>
<protein>
    <submittedName>
        <fullName evidence="8">ATP-binding protein</fullName>
    </submittedName>
</protein>
<keyword evidence="4" id="KW-0347">Helicase</keyword>
<dbReference type="InterPro" id="IPR027417">
    <property type="entry name" value="P-loop_NTPase"/>
</dbReference>
<evidence type="ECO:0000256" key="4">
    <source>
        <dbReference type="ARBA" id="ARBA00022806"/>
    </source>
</evidence>
<comment type="similarity">
    <text evidence="1">Belongs to the DNA2/NAM7 helicase family.</text>
</comment>
<dbReference type="Proteomes" id="UP001555826">
    <property type="component" value="Unassembled WGS sequence"/>
</dbReference>
<evidence type="ECO:0000256" key="1">
    <source>
        <dbReference type="ARBA" id="ARBA00007913"/>
    </source>
</evidence>
<dbReference type="PANTHER" id="PTHR43788:SF8">
    <property type="entry name" value="DNA-BINDING PROTEIN SMUBP-2"/>
    <property type="match status" value="1"/>
</dbReference>
<evidence type="ECO:0000259" key="6">
    <source>
        <dbReference type="Pfam" id="PF13086"/>
    </source>
</evidence>
<sequence>MIPSAATSTPPLRRVDDAARRALLAWADLDRFEMPEVPKDSRYRASGRLRAEILDGVWPPRPTQPARAGEVLVCSVLVGCVPRRQVEDGLLAAYADDLRLTESVRPARTDGPLTYRAEFLVDAAGAPVEGSLQYHPLVDFTAAVRGSLGTTEALRHVQRREQALAEAFSEVLHGGDRQPADHVRAVLDLVDDGTGHVRFDARWVPEDQAGSPPPRSFYRADLLHVAAHPTSPAAATFLTGRPGATPVGAVDVLRRDVREQLLDPLALPRSTWPGENKPRLSQQVAVQSVLTGDDPVCAVNGPPGTGKTTLLREFYAAVVTDRARVMATFDEPRSAFGSAQTVPLTQGGTRRFHRVDERLTGFEVVVASSNNAAVANVSQEVPGLGEIAGVWQDRVAHFRDATAPDPSSGRGRPGLLTDDSPAWGLAAATLGRRSLGARFGSVVGRYLKADDPGEHLLASLRQGGSLEDWKAAQHRFTRALAAVDTHLAGLARARDEVRAARADADDATARWTTARDAIAAATELSTAARRDVPAAEDRARLAAEAVVRLRAARPGFWARLGKSTAARQAEAAFQRAVTDSAAAEDRLRSLVDAAAEAHTAHVRLEAEFLAAGTARDDGERRVQEASAGLGPAAVDEGWWSRSRDEQETGQAWVDDDLHALQAEVFGAAMAVHEQFARRAGQQVATNLRAWMHLQSGEVRQPDATRLATDVWRSFFLLVPMVSTTFASMARLFSGVSAGALGWLVVDEAGQATPAQAVGGLHRCRRALVVGDPQQLEPVVALPDVLVDRLLAHHDAPPELSPTRGSVQRSADAVSRCGTARPGGWVGSPLLVHNRCLDPMFTIANEMAYDGEMVFGRTRPATDGVLTVGESRWIDVPHPGGSHFSPADGLVVDAVLRSVRQSGGNVPVAVIAPFRDVVEGLKKVVEGHENVQLGTVHTFQGQERPLVVLVLGGKSVGARQWVAGTPNLLNVAVTRAQDRLIVVGDWQHWHDVGCAADLSRHLPRTSK</sequence>
<dbReference type="GO" id="GO:0005524">
    <property type="term" value="F:ATP binding"/>
    <property type="evidence" value="ECO:0007669"/>
    <property type="project" value="UniProtKB-KW"/>
</dbReference>
<keyword evidence="5 8" id="KW-0067">ATP-binding</keyword>
<dbReference type="InterPro" id="IPR041679">
    <property type="entry name" value="DNA2/NAM7-like_C"/>
</dbReference>
<dbReference type="RefSeq" id="WP_367637858.1">
    <property type="nucleotide sequence ID" value="NZ_JBFNQN010000006.1"/>
</dbReference>
<dbReference type="EMBL" id="JBFNQN010000006">
    <property type="protein sequence ID" value="MEW9264971.1"/>
    <property type="molecule type" value="Genomic_DNA"/>
</dbReference>
<gene>
    <name evidence="8" type="ORF">AB1207_09450</name>
</gene>
<dbReference type="PANTHER" id="PTHR43788">
    <property type="entry name" value="DNA2/NAM7 HELICASE FAMILY MEMBER"/>
    <property type="match status" value="1"/>
</dbReference>
<evidence type="ECO:0000256" key="3">
    <source>
        <dbReference type="ARBA" id="ARBA00022801"/>
    </source>
</evidence>
<feature type="domain" description="DNA2/NAM7 helicase-like C-terminal" evidence="7">
    <location>
        <begin position="899"/>
        <end position="984"/>
    </location>
</feature>
<dbReference type="InterPro" id="IPR050534">
    <property type="entry name" value="Coronavir_polyprotein_1ab"/>
</dbReference>
<evidence type="ECO:0000313" key="9">
    <source>
        <dbReference type="Proteomes" id="UP001555826"/>
    </source>
</evidence>
<reference evidence="8 9" key="1">
    <citation type="submission" date="2024-07" db="EMBL/GenBank/DDBJ databases">
        <authorList>
            <person name="Thanompreechachai J."/>
            <person name="Duangmal K."/>
        </authorList>
    </citation>
    <scope>NUCLEOTIDE SEQUENCE [LARGE SCALE GENOMIC DNA]</scope>
    <source>
        <strain evidence="8 9">KCTC 19886</strain>
    </source>
</reference>
<name>A0ABV3P5S0_9ACTN</name>
<dbReference type="Gene3D" id="3.40.50.300">
    <property type="entry name" value="P-loop containing nucleotide triphosphate hydrolases"/>
    <property type="match status" value="3"/>
</dbReference>
<evidence type="ECO:0000256" key="5">
    <source>
        <dbReference type="ARBA" id="ARBA00022840"/>
    </source>
</evidence>
<dbReference type="InterPro" id="IPR041677">
    <property type="entry name" value="DNA2/NAM7_AAA_11"/>
</dbReference>
<organism evidence="8 9">
    <name type="scientific">Kineococcus endophyticus</name>
    <dbReference type="NCBI Taxonomy" id="1181883"/>
    <lineage>
        <taxon>Bacteria</taxon>
        <taxon>Bacillati</taxon>
        <taxon>Actinomycetota</taxon>
        <taxon>Actinomycetes</taxon>
        <taxon>Kineosporiales</taxon>
        <taxon>Kineosporiaceae</taxon>
        <taxon>Kineococcus</taxon>
    </lineage>
</organism>